<evidence type="ECO:0000256" key="7">
    <source>
        <dbReference type="SAM" id="Phobius"/>
    </source>
</evidence>
<evidence type="ECO:0000256" key="4">
    <source>
        <dbReference type="ARBA" id="ARBA00022989"/>
    </source>
</evidence>
<evidence type="ECO:0000256" key="1">
    <source>
        <dbReference type="ARBA" id="ARBA00004651"/>
    </source>
</evidence>
<feature type="transmembrane region" description="Helical" evidence="7">
    <location>
        <begin position="454"/>
        <end position="480"/>
    </location>
</feature>
<feature type="transmembrane region" description="Helical" evidence="7">
    <location>
        <begin position="363"/>
        <end position="385"/>
    </location>
</feature>
<name>I0IAV3_PHYMF</name>
<evidence type="ECO:0000256" key="5">
    <source>
        <dbReference type="ARBA" id="ARBA00023136"/>
    </source>
</evidence>
<evidence type="ECO:0000256" key="6">
    <source>
        <dbReference type="ARBA" id="ARBA00038076"/>
    </source>
</evidence>
<dbReference type="GO" id="GO:0022857">
    <property type="term" value="F:transmembrane transporter activity"/>
    <property type="evidence" value="ECO:0007669"/>
    <property type="project" value="TreeGrafter"/>
</dbReference>
<evidence type="ECO:0000259" key="8">
    <source>
        <dbReference type="Pfam" id="PF02687"/>
    </source>
</evidence>
<sequence>MDPRPPETATAGLPAHDQPGLPLLTALRLVRSGIGFRLVRSGITVSIQALAVAFLVFTVAGERLADRVAGAAAERLGPVTADRVTLTRLTRPDPPAEVAAGLGRGIVPAAWAAWSGLDADAFEQVGADARALAAAERWLRELDATDAAGLLGGRSTGVAATRLAEPAEAERFVEKLEALRPAARASIPAASPAALVDLLTRKRAGVSAAIDAVAQGHADAVEALGRRYPGRRLPEVVAARPAGLAGELDRLGFDGAAVVAAAPEARRMADAANLAEAIGATAPRQAVGRLLGLPPAEVDAEAALGVATTPAGAEALAGALRAGGAAAVPPAERLAALAHARARTDAWAAAAAAAPAGRGGRTALLLGLSALVCVVGIGNAMLMSVTERFGEIATMKCLGARAGSILRMYLLEALLLGVVGAAAGALLGTALAVASALLTFGPLLGLAVPAAGQVALAVLAAAALGVALSAVAAVVPSLLAARLSPMEALRVE</sequence>
<protein>
    <recommendedName>
        <fullName evidence="8">ABC3 transporter permease C-terminal domain-containing protein</fullName>
    </recommendedName>
</protein>
<proteinExistence type="inferred from homology"/>
<feature type="transmembrane region" description="Helical" evidence="7">
    <location>
        <begin position="38"/>
        <end position="60"/>
    </location>
</feature>
<dbReference type="GO" id="GO:0005886">
    <property type="term" value="C:plasma membrane"/>
    <property type="evidence" value="ECO:0007669"/>
    <property type="project" value="UniProtKB-SubCell"/>
</dbReference>
<dbReference type="KEGG" id="phm:PSMK_02320"/>
<comment type="subcellular location">
    <subcellularLocation>
        <location evidence="1">Cell membrane</location>
        <topology evidence="1">Multi-pass membrane protein</topology>
    </subcellularLocation>
</comment>
<dbReference type="PANTHER" id="PTHR30572">
    <property type="entry name" value="MEMBRANE COMPONENT OF TRANSPORTER-RELATED"/>
    <property type="match status" value="1"/>
</dbReference>
<keyword evidence="4 7" id="KW-1133">Transmembrane helix</keyword>
<dbReference type="HOGENOM" id="CLU_554173_0_0_0"/>
<dbReference type="RefSeq" id="WP_014435611.1">
    <property type="nucleotide sequence ID" value="NC_017080.1"/>
</dbReference>
<evidence type="ECO:0000313" key="9">
    <source>
        <dbReference type="EMBL" id="BAM02391.1"/>
    </source>
</evidence>
<reference evidence="9 10" key="1">
    <citation type="submission" date="2012-02" db="EMBL/GenBank/DDBJ databases">
        <title>Complete genome sequence of Phycisphaera mikurensis NBRC 102666.</title>
        <authorList>
            <person name="Ankai A."/>
            <person name="Hosoyama A."/>
            <person name="Terui Y."/>
            <person name="Sekine M."/>
            <person name="Fukai R."/>
            <person name="Kato Y."/>
            <person name="Nakamura S."/>
            <person name="Yamada-Narita S."/>
            <person name="Kawakoshi A."/>
            <person name="Fukunaga Y."/>
            <person name="Yamazaki S."/>
            <person name="Fujita N."/>
        </authorList>
    </citation>
    <scope>NUCLEOTIDE SEQUENCE [LARGE SCALE GENOMIC DNA]</scope>
    <source>
        <strain evidence="10">NBRC 102666 / KCTC 22515 / FYK2301M01</strain>
    </source>
</reference>
<keyword evidence="5 7" id="KW-0472">Membrane</keyword>
<dbReference type="AlphaFoldDB" id="I0IAV3"/>
<feature type="domain" description="ABC3 transporter permease C-terminal" evidence="8">
    <location>
        <begin position="364"/>
        <end position="485"/>
    </location>
</feature>
<dbReference type="EMBL" id="AP012338">
    <property type="protein sequence ID" value="BAM02391.1"/>
    <property type="molecule type" value="Genomic_DNA"/>
</dbReference>
<organism evidence="9 10">
    <name type="scientific">Phycisphaera mikurensis (strain NBRC 102666 / KCTC 22515 / FYK2301M01)</name>
    <dbReference type="NCBI Taxonomy" id="1142394"/>
    <lineage>
        <taxon>Bacteria</taxon>
        <taxon>Pseudomonadati</taxon>
        <taxon>Planctomycetota</taxon>
        <taxon>Phycisphaerae</taxon>
        <taxon>Phycisphaerales</taxon>
        <taxon>Phycisphaeraceae</taxon>
        <taxon>Phycisphaera</taxon>
    </lineage>
</organism>
<comment type="similarity">
    <text evidence="6">Belongs to the ABC-4 integral membrane protein family.</text>
</comment>
<feature type="transmembrane region" description="Helical" evidence="7">
    <location>
        <begin position="406"/>
        <end position="434"/>
    </location>
</feature>
<dbReference type="PANTHER" id="PTHR30572:SF4">
    <property type="entry name" value="ABC TRANSPORTER PERMEASE YTRF"/>
    <property type="match status" value="1"/>
</dbReference>
<evidence type="ECO:0000256" key="3">
    <source>
        <dbReference type="ARBA" id="ARBA00022692"/>
    </source>
</evidence>
<dbReference type="STRING" id="1142394.PSMK_02320"/>
<dbReference type="OrthoDB" id="1522670at2"/>
<keyword evidence="3 7" id="KW-0812">Transmembrane</keyword>
<dbReference type="Pfam" id="PF02687">
    <property type="entry name" value="FtsX"/>
    <property type="match status" value="1"/>
</dbReference>
<keyword evidence="10" id="KW-1185">Reference proteome</keyword>
<accession>I0IAV3</accession>
<dbReference type="Proteomes" id="UP000007881">
    <property type="component" value="Chromosome"/>
</dbReference>
<dbReference type="InterPro" id="IPR003838">
    <property type="entry name" value="ABC3_permease_C"/>
</dbReference>
<evidence type="ECO:0000256" key="2">
    <source>
        <dbReference type="ARBA" id="ARBA00022475"/>
    </source>
</evidence>
<keyword evidence="2" id="KW-1003">Cell membrane</keyword>
<gene>
    <name evidence="9" type="ordered locus">PSMK_02320</name>
</gene>
<dbReference type="eggNOG" id="COG0577">
    <property type="taxonomic scope" value="Bacteria"/>
</dbReference>
<evidence type="ECO:0000313" key="10">
    <source>
        <dbReference type="Proteomes" id="UP000007881"/>
    </source>
</evidence>
<dbReference type="InterPro" id="IPR050250">
    <property type="entry name" value="Macrolide_Exporter_MacB"/>
</dbReference>